<proteinExistence type="predicted"/>
<comment type="caution">
    <text evidence="1">The sequence shown here is derived from an EMBL/GenBank/DDBJ whole genome shotgun (WGS) entry which is preliminary data.</text>
</comment>
<keyword evidence="2" id="KW-1185">Reference proteome</keyword>
<evidence type="ECO:0008006" key="3">
    <source>
        <dbReference type="Google" id="ProtNLM"/>
    </source>
</evidence>
<dbReference type="Proteomes" id="UP000322699">
    <property type="component" value="Unassembled WGS sequence"/>
</dbReference>
<gene>
    <name evidence="1" type="ORF">LF1_21580</name>
</gene>
<name>A0A5B1CJX6_9BACT</name>
<dbReference type="AlphaFoldDB" id="A0A5B1CJX6"/>
<reference evidence="1 2" key="1">
    <citation type="submission" date="2019-08" db="EMBL/GenBank/DDBJ databases">
        <title>Deep-cultivation of Planctomycetes and their phenomic and genomic characterization uncovers novel biology.</title>
        <authorList>
            <person name="Wiegand S."/>
            <person name="Jogler M."/>
            <person name="Boedeker C."/>
            <person name="Pinto D."/>
            <person name="Vollmers J."/>
            <person name="Rivas-Marin E."/>
            <person name="Kohn T."/>
            <person name="Peeters S.H."/>
            <person name="Heuer A."/>
            <person name="Rast P."/>
            <person name="Oberbeckmann S."/>
            <person name="Bunk B."/>
            <person name="Jeske O."/>
            <person name="Meyerdierks A."/>
            <person name="Storesund J.E."/>
            <person name="Kallscheuer N."/>
            <person name="Luecker S."/>
            <person name="Lage O.M."/>
            <person name="Pohl T."/>
            <person name="Merkel B.J."/>
            <person name="Hornburger P."/>
            <person name="Mueller R.-W."/>
            <person name="Bruemmer F."/>
            <person name="Labrenz M."/>
            <person name="Spormann A.M."/>
            <person name="Op Den Camp H."/>
            <person name="Overmann J."/>
            <person name="Amann R."/>
            <person name="Jetten M.S.M."/>
            <person name="Mascher T."/>
            <person name="Medema M.H."/>
            <person name="Devos D.P."/>
            <person name="Kaster A.-K."/>
            <person name="Ovreas L."/>
            <person name="Rohde M."/>
            <person name="Galperin M.Y."/>
            <person name="Jogler C."/>
        </authorList>
    </citation>
    <scope>NUCLEOTIDE SEQUENCE [LARGE SCALE GENOMIC DNA]</scope>
    <source>
        <strain evidence="1 2">LF1</strain>
    </source>
</reference>
<evidence type="ECO:0000313" key="2">
    <source>
        <dbReference type="Proteomes" id="UP000322699"/>
    </source>
</evidence>
<accession>A0A5B1CJX6</accession>
<dbReference type="RefSeq" id="WP_235033259.1">
    <property type="nucleotide sequence ID" value="NZ_LWSK01000050.1"/>
</dbReference>
<dbReference type="EMBL" id="VRLW01000001">
    <property type="protein sequence ID" value="KAA1259624.1"/>
    <property type="molecule type" value="Genomic_DNA"/>
</dbReference>
<protein>
    <recommendedName>
        <fullName evidence="3">Helix-turn-helix domain protein</fullName>
    </recommendedName>
</protein>
<organism evidence="1 2">
    <name type="scientific">Rubripirellula obstinata</name>
    <dbReference type="NCBI Taxonomy" id="406547"/>
    <lineage>
        <taxon>Bacteria</taxon>
        <taxon>Pseudomonadati</taxon>
        <taxon>Planctomycetota</taxon>
        <taxon>Planctomycetia</taxon>
        <taxon>Pirellulales</taxon>
        <taxon>Pirellulaceae</taxon>
        <taxon>Rubripirellula</taxon>
    </lineage>
</organism>
<sequence length="94" mass="10401">MADLLLRDTDRDELVRDITAAVFASVRDAMAELHEPRLVDLYRMADLAGIAPATLERLVRSGVVPSVTVGRRRLFLPADVIGKLTTNENTPTDR</sequence>
<evidence type="ECO:0000313" key="1">
    <source>
        <dbReference type="EMBL" id="KAA1259624.1"/>
    </source>
</evidence>